<keyword evidence="3" id="KW-1185">Reference proteome</keyword>
<dbReference type="OrthoDB" id="6687008at2"/>
<gene>
    <name evidence="2" type="ORF">SAMN05421733_103257</name>
</gene>
<evidence type="ECO:0000313" key="2">
    <source>
        <dbReference type="EMBL" id="SDB88856.1"/>
    </source>
</evidence>
<dbReference type="RefSeq" id="WP_092747214.1">
    <property type="nucleotide sequence ID" value="NZ_FMYL01000003.1"/>
</dbReference>
<keyword evidence="1" id="KW-0732">Signal</keyword>
<dbReference type="Proteomes" id="UP000242501">
    <property type="component" value="Unassembled WGS sequence"/>
</dbReference>
<proteinExistence type="predicted"/>
<dbReference type="AlphaFoldDB" id="A0A1G6H5Z0"/>
<evidence type="ECO:0000256" key="1">
    <source>
        <dbReference type="SAM" id="SignalP"/>
    </source>
</evidence>
<feature type="signal peptide" evidence="1">
    <location>
        <begin position="1"/>
        <end position="23"/>
    </location>
</feature>
<reference evidence="3" key="1">
    <citation type="submission" date="2016-09" db="EMBL/GenBank/DDBJ databases">
        <authorList>
            <person name="Varghese N."/>
            <person name="Submissions S."/>
        </authorList>
    </citation>
    <scope>NUCLEOTIDE SEQUENCE [LARGE SCALE GENOMIC DNA]</scope>
    <source>
        <strain evidence="3">ANC 4422</strain>
    </source>
</reference>
<dbReference type="EMBL" id="FMYL01000003">
    <property type="protein sequence ID" value="SDB88856.1"/>
    <property type="molecule type" value="Genomic_DNA"/>
</dbReference>
<evidence type="ECO:0000313" key="3">
    <source>
        <dbReference type="Proteomes" id="UP000242501"/>
    </source>
</evidence>
<sequence>MVFKKLLLCCVSGAILISTTVFAKTDKFYKPYDTVGDVEHIQPKLYVVHNVNVSLSSKINAPDFLNQEQVKERYIQKLNDALGAQNMLANEHTEKPILVDFDIKQKRVFAGEDLSFISSKVIGKYAHTEFQYTSTLSYNNAEIAKLSVDKMIGIGKNGSFGKIYRDLSGSGKAENELEDIDAFTMLMIENLPK</sequence>
<protein>
    <recommendedName>
        <fullName evidence="4">DUF4410 domain-containing protein</fullName>
    </recommendedName>
</protein>
<dbReference type="STRING" id="1219383.SAMN05421733_103257"/>
<accession>A0A1G6H5Z0</accession>
<evidence type="ECO:0008006" key="4">
    <source>
        <dbReference type="Google" id="ProtNLM"/>
    </source>
</evidence>
<name>A0A1G6H5Z0_9GAMM</name>
<organism evidence="2 3">
    <name type="scientific">Acinetobacter boissieri</name>
    <dbReference type="NCBI Taxonomy" id="1219383"/>
    <lineage>
        <taxon>Bacteria</taxon>
        <taxon>Pseudomonadati</taxon>
        <taxon>Pseudomonadota</taxon>
        <taxon>Gammaproteobacteria</taxon>
        <taxon>Moraxellales</taxon>
        <taxon>Moraxellaceae</taxon>
        <taxon>Acinetobacter</taxon>
    </lineage>
</organism>
<feature type="chain" id="PRO_5017470335" description="DUF4410 domain-containing protein" evidence="1">
    <location>
        <begin position="24"/>
        <end position="193"/>
    </location>
</feature>